<reference evidence="1" key="1">
    <citation type="journal article" date="2021" name="PeerJ">
        <title>Extensive microbial diversity within the chicken gut microbiome revealed by metagenomics and culture.</title>
        <authorList>
            <person name="Gilroy R."/>
            <person name="Ravi A."/>
            <person name="Getino M."/>
            <person name="Pursley I."/>
            <person name="Horton D.L."/>
            <person name="Alikhan N.F."/>
            <person name="Baker D."/>
            <person name="Gharbi K."/>
            <person name="Hall N."/>
            <person name="Watson M."/>
            <person name="Adriaenssens E.M."/>
            <person name="Foster-Nyarko E."/>
            <person name="Jarju S."/>
            <person name="Secka A."/>
            <person name="Antonio M."/>
            <person name="Oren A."/>
            <person name="Chaudhuri R.R."/>
            <person name="La Ragione R."/>
            <person name="Hildebrand F."/>
            <person name="Pallen M.J."/>
        </authorList>
    </citation>
    <scope>NUCLEOTIDE SEQUENCE</scope>
    <source>
        <strain evidence="1">687</strain>
    </source>
</reference>
<dbReference type="AlphaFoldDB" id="A0A9E2KNQ3"/>
<protein>
    <submittedName>
        <fullName evidence="1">Uncharacterized protein</fullName>
    </submittedName>
</protein>
<dbReference type="EMBL" id="JAHLFG010000046">
    <property type="protein sequence ID" value="MBU3826740.1"/>
    <property type="molecule type" value="Genomic_DNA"/>
</dbReference>
<accession>A0A9E2KNQ3</accession>
<name>A0A9E2KNQ3_9GAMM</name>
<evidence type="ECO:0000313" key="2">
    <source>
        <dbReference type="Proteomes" id="UP000824150"/>
    </source>
</evidence>
<organism evidence="1 2">
    <name type="scientific">Candidatus Anaerobiospirillum merdipullorum</name>
    <dbReference type="NCBI Taxonomy" id="2838450"/>
    <lineage>
        <taxon>Bacteria</taxon>
        <taxon>Pseudomonadati</taxon>
        <taxon>Pseudomonadota</taxon>
        <taxon>Gammaproteobacteria</taxon>
        <taxon>Aeromonadales</taxon>
        <taxon>Succinivibrionaceae</taxon>
        <taxon>Anaerobiospirillum</taxon>
    </lineage>
</organism>
<evidence type="ECO:0000313" key="1">
    <source>
        <dbReference type="EMBL" id="MBU3826740.1"/>
    </source>
</evidence>
<reference evidence="1" key="2">
    <citation type="submission" date="2021-04" db="EMBL/GenBank/DDBJ databases">
        <authorList>
            <person name="Gilroy R."/>
        </authorList>
    </citation>
    <scope>NUCLEOTIDE SEQUENCE</scope>
    <source>
        <strain evidence="1">687</strain>
    </source>
</reference>
<dbReference type="Proteomes" id="UP000824150">
    <property type="component" value="Unassembled WGS sequence"/>
</dbReference>
<sequence>MKKEDLPDFAKPFKKSGYDVRLSGSRYQLFKITSTRVEGLKYPKLLQEYIGTIDPEKGLIKKKPRTKAEDKLVVAMVEFGLSNFLLRHFKRNLMRSAPRL</sequence>
<gene>
    <name evidence="1" type="ORF">IAA31_04530</name>
</gene>
<comment type="caution">
    <text evidence="1">The sequence shown here is derived from an EMBL/GenBank/DDBJ whole genome shotgun (WGS) entry which is preliminary data.</text>
</comment>
<proteinExistence type="predicted"/>